<accession>W9RJ82</accession>
<evidence type="ECO:0000256" key="1">
    <source>
        <dbReference type="ARBA" id="ARBA00006974"/>
    </source>
</evidence>
<dbReference type="PANTHER" id="PTHR31175">
    <property type="entry name" value="AUXIN-RESPONSIVE FAMILY PROTEIN"/>
    <property type="match status" value="1"/>
</dbReference>
<reference evidence="3" key="1">
    <citation type="submission" date="2013-01" db="EMBL/GenBank/DDBJ databases">
        <title>Draft Genome Sequence of a Mulberry Tree, Morus notabilis C.K. Schneid.</title>
        <authorList>
            <person name="He N."/>
            <person name="Zhao S."/>
        </authorList>
    </citation>
    <scope>NUCLEOTIDE SEQUENCE</scope>
</reference>
<name>W9RJ82_9ROSA</name>
<proteinExistence type="inferred from homology"/>
<comment type="similarity">
    <text evidence="1">Belongs to the ARG7 family.</text>
</comment>
<dbReference type="KEGG" id="mnt:21407614"/>
<dbReference type="EMBL" id="KE344284">
    <property type="protein sequence ID" value="EXB56350.1"/>
    <property type="molecule type" value="Genomic_DNA"/>
</dbReference>
<dbReference type="eggNOG" id="ENOG502SSN9">
    <property type="taxonomic scope" value="Eukaryota"/>
</dbReference>
<dbReference type="InterPro" id="IPR003676">
    <property type="entry name" value="SAUR_fam"/>
</dbReference>
<dbReference type="GO" id="GO:0009733">
    <property type="term" value="P:response to auxin"/>
    <property type="evidence" value="ECO:0007669"/>
    <property type="project" value="InterPro"/>
</dbReference>
<evidence type="ECO:0000313" key="3">
    <source>
        <dbReference type="Proteomes" id="UP000030645"/>
    </source>
</evidence>
<dbReference type="Proteomes" id="UP000030645">
    <property type="component" value="Unassembled WGS sequence"/>
</dbReference>
<dbReference type="OrthoDB" id="1936278at2759"/>
<dbReference type="PANTHER" id="PTHR31175:SF120">
    <property type="entry name" value="OS09G0547100 PROTEIN"/>
    <property type="match status" value="1"/>
</dbReference>
<dbReference type="STRING" id="981085.W9RJ82"/>
<evidence type="ECO:0008006" key="4">
    <source>
        <dbReference type="Google" id="ProtNLM"/>
    </source>
</evidence>
<evidence type="ECO:0000313" key="2">
    <source>
        <dbReference type="EMBL" id="EXB56350.1"/>
    </source>
</evidence>
<keyword evidence="3" id="KW-1185">Reference proteome</keyword>
<gene>
    <name evidence="2" type="ORF">L484_024893</name>
</gene>
<dbReference type="AlphaFoldDB" id="W9RJ82"/>
<dbReference type="Pfam" id="PF02519">
    <property type="entry name" value="Auxin_inducible"/>
    <property type="match status" value="1"/>
</dbReference>
<sequence length="136" mass="15340">MKWQKIAGVERRRRTISLPRMSHIVRGGGGGLPHKGHFVVYSADKRRFVVPLTCLNCTIFRELLRMSEEEFGLPGDGPITLTCDAASMEYIVSVIKREVSIELENALLLSLSVQRKWISTKACSTAKYQLCNSFTH</sequence>
<protein>
    <recommendedName>
        <fullName evidence="4">Auxin-induced protein 6B</fullName>
    </recommendedName>
</protein>
<organism evidence="2 3">
    <name type="scientific">Morus notabilis</name>
    <dbReference type="NCBI Taxonomy" id="981085"/>
    <lineage>
        <taxon>Eukaryota</taxon>
        <taxon>Viridiplantae</taxon>
        <taxon>Streptophyta</taxon>
        <taxon>Embryophyta</taxon>
        <taxon>Tracheophyta</taxon>
        <taxon>Spermatophyta</taxon>
        <taxon>Magnoliopsida</taxon>
        <taxon>eudicotyledons</taxon>
        <taxon>Gunneridae</taxon>
        <taxon>Pentapetalae</taxon>
        <taxon>rosids</taxon>
        <taxon>fabids</taxon>
        <taxon>Rosales</taxon>
        <taxon>Moraceae</taxon>
        <taxon>Moreae</taxon>
        <taxon>Morus</taxon>
    </lineage>
</organism>